<evidence type="ECO:0000256" key="1">
    <source>
        <dbReference type="ARBA" id="ARBA00004123"/>
    </source>
</evidence>
<dbReference type="Proteomes" id="UP000007798">
    <property type="component" value="Unassembled WGS sequence"/>
</dbReference>
<evidence type="ECO:0000256" key="7">
    <source>
        <dbReference type="ARBA" id="ARBA00023242"/>
    </source>
</evidence>
<dbReference type="InterPro" id="IPR011989">
    <property type="entry name" value="ARM-like"/>
</dbReference>
<dbReference type="InterPro" id="IPR040122">
    <property type="entry name" value="Importin_beta"/>
</dbReference>
<comment type="subcellular location">
    <subcellularLocation>
        <location evidence="2">Cytoplasm</location>
    </subcellularLocation>
    <subcellularLocation>
        <location evidence="1">Nucleus</location>
    </subcellularLocation>
</comment>
<keyword evidence="5" id="KW-0677">Repeat</keyword>
<reference evidence="9 10" key="1">
    <citation type="journal article" date="2007" name="Nature">
        <title>Evolution of genes and genomes on the Drosophila phylogeny.</title>
        <authorList>
            <consortium name="Drosophila 12 Genomes Consortium"/>
            <person name="Clark A.G."/>
            <person name="Eisen M.B."/>
            <person name="Smith D.R."/>
            <person name="Bergman C.M."/>
            <person name="Oliver B."/>
            <person name="Markow T.A."/>
            <person name="Kaufman T.C."/>
            <person name="Kellis M."/>
            <person name="Gelbart W."/>
            <person name="Iyer V.N."/>
            <person name="Pollard D.A."/>
            <person name="Sackton T.B."/>
            <person name="Larracuente A.M."/>
            <person name="Singh N.D."/>
            <person name="Abad J.P."/>
            <person name="Abt D.N."/>
            <person name="Adryan B."/>
            <person name="Aguade M."/>
            <person name="Akashi H."/>
            <person name="Anderson W.W."/>
            <person name="Aquadro C.F."/>
            <person name="Ardell D.H."/>
            <person name="Arguello R."/>
            <person name="Artieri C.G."/>
            <person name="Barbash D.A."/>
            <person name="Barker D."/>
            <person name="Barsanti P."/>
            <person name="Batterham P."/>
            <person name="Batzoglou S."/>
            <person name="Begun D."/>
            <person name="Bhutkar A."/>
            <person name="Blanco E."/>
            <person name="Bosak S.A."/>
            <person name="Bradley R.K."/>
            <person name="Brand A.D."/>
            <person name="Brent M.R."/>
            <person name="Brooks A.N."/>
            <person name="Brown R.H."/>
            <person name="Butlin R.K."/>
            <person name="Caggese C."/>
            <person name="Calvi B.R."/>
            <person name="Bernardo de Carvalho A."/>
            <person name="Caspi A."/>
            <person name="Castrezana S."/>
            <person name="Celniker S.E."/>
            <person name="Chang J.L."/>
            <person name="Chapple C."/>
            <person name="Chatterji S."/>
            <person name="Chinwalla A."/>
            <person name="Civetta A."/>
            <person name="Clifton S.W."/>
            <person name="Comeron J.M."/>
            <person name="Costello J.C."/>
            <person name="Coyne J.A."/>
            <person name="Daub J."/>
            <person name="David R.G."/>
            <person name="Delcher A.L."/>
            <person name="Delehaunty K."/>
            <person name="Do C.B."/>
            <person name="Ebling H."/>
            <person name="Edwards K."/>
            <person name="Eickbush T."/>
            <person name="Evans J.D."/>
            <person name="Filipski A."/>
            <person name="Findeiss S."/>
            <person name="Freyhult E."/>
            <person name="Fulton L."/>
            <person name="Fulton R."/>
            <person name="Garcia A.C."/>
            <person name="Gardiner A."/>
            <person name="Garfield D.A."/>
            <person name="Garvin B.E."/>
            <person name="Gibson G."/>
            <person name="Gilbert D."/>
            <person name="Gnerre S."/>
            <person name="Godfrey J."/>
            <person name="Good R."/>
            <person name="Gotea V."/>
            <person name="Gravely B."/>
            <person name="Greenberg A.J."/>
            <person name="Griffiths-Jones S."/>
            <person name="Gross S."/>
            <person name="Guigo R."/>
            <person name="Gustafson E.A."/>
            <person name="Haerty W."/>
            <person name="Hahn M.W."/>
            <person name="Halligan D.L."/>
            <person name="Halpern A.L."/>
            <person name="Halter G.M."/>
            <person name="Han M.V."/>
            <person name="Heger A."/>
            <person name="Hillier L."/>
            <person name="Hinrichs A.S."/>
            <person name="Holmes I."/>
            <person name="Hoskins R.A."/>
            <person name="Hubisz M.J."/>
            <person name="Hultmark D."/>
            <person name="Huntley M.A."/>
            <person name="Jaffe D.B."/>
            <person name="Jagadeeshan S."/>
            <person name="Jeck W.R."/>
            <person name="Johnson J."/>
            <person name="Jones C.D."/>
            <person name="Jordan W.C."/>
            <person name="Karpen G.H."/>
            <person name="Kataoka E."/>
            <person name="Keightley P.D."/>
            <person name="Kheradpour P."/>
            <person name="Kirkness E.F."/>
            <person name="Koerich L.B."/>
            <person name="Kristiansen K."/>
            <person name="Kudrna D."/>
            <person name="Kulathinal R.J."/>
            <person name="Kumar S."/>
            <person name="Kwok R."/>
            <person name="Lander E."/>
            <person name="Langley C.H."/>
            <person name="Lapoint R."/>
            <person name="Lazzaro B.P."/>
            <person name="Lee S.J."/>
            <person name="Levesque L."/>
            <person name="Li R."/>
            <person name="Lin C.F."/>
            <person name="Lin M.F."/>
            <person name="Lindblad-Toh K."/>
            <person name="Llopart A."/>
            <person name="Long M."/>
            <person name="Low L."/>
            <person name="Lozovsky E."/>
            <person name="Lu J."/>
            <person name="Luo M."/>
            <person name="Machado C.A."/>
            <person name="Makalowski W."/>
            <person name="Marzo M."/>
            <person name="Matsuda M."/>
            <person name="Matzkin L."/>
            <person name="McAllister B."/>
            <person name="McBride C.S."/>
            <person name="McKernan B."/>
            <person name="McKernan K."/>
            <person name="Mendez-Lago M."/>
            <person name="Minx P."/>
            <person name="Mollenhauer M.U."/>
            <person name="Montooth K."/>
            <person name="Mount S.M."/>
            <person name="Mu X."/>
            <person name="Myers E."/>
            <person name="Negre B."/>
            <person name="Newfeld S."/>
            <person name="Nielsen R."/>
            <person name="Noor M.A."/>
            <person name="O'Grady P."/>
            <person name="Pachter L."/>
            <person name="Papaceit M."/>
            <person name="Parisi M.J."/>
            <person name="Parisi M."/>
            <person name="Parts L."/>
            <person name="Pedersen J.S."/>
            <person name="Pesole G."/>
            <person name="Phillippy A.M."/>
            <person name="Ponting C.P."/>
            <person name="Pop M."/>
            <person name="Porcelli D."/>
            <person name="Powell J.R."/>
            <person name="Prohaska S."/>
            <person name="Pruitt K."/>
            <person name="Puig M."/>
            <person name="Quesneville H."/>
            <person name="Ram K.R."/>
            <person name="Rand D."/>
            <person name="Rasmussen M.D."/>
            <person name="Reed L.K."/>
            <person name="Reenan R."/>
            <person name="Reily A."/>
            <person name="Remington K.A."/>
            <person name="Rieger T.T."/>
            <person name="Ritchie M.G."/>
            <person name="Robin C."/>
            <person name="Rogers Y.H."/>
            <person name="Rohde C."/>
            <person name="Rozas J."/>
            <person name="Rubenfield M.J."/>
            <person name="Ruiz A."/>
            <person name="Russo S."/>
            <person name="Salzberg S.L."/>
            <person name="Sanchez-Gracia A."/>
            <person name="Saranga D.J."/>
            <person name="Sato H."/>
            <person name="Schaeffer S.W."/>
            <person name="Schatz M.C."/>
            <person name="Schlenke T."/>
            <person name="Schwartz R."/>
            <person name="Segarra C."/>
            <person name="Singh R.S."/>
            <person name="Sirot L."/>
            <person name="Sirota M."/>
            <person name="Sisneros N.B."/>
            <person name="Smith C.D."/>
            <person name="Smith T.F."/>
            <person name="Spieth J."/>
            <person name="Stage D.E."/>
            <person name="Stark A."/>
            <person name="Stephan W."/>
            <person name="Strausberg R.L."/>
            <person name="Strempel S."/>
            <person name="Sturgill D."/>
            <person name="Sutton G."/>
            <person name="Sutton G.G."/>
            <person name="Tao W."/>
            <person name="Teichmann S."/>
            <person name="Tobari Y.N."/>
            <person name="Tomimura Y."/>
            <person name="Tsolas J.M."/>
            <person name="Valente V.L."/>
            <person name="Venter E."/>
            <person name="Venter J.C."/>
            <person name="Vicario S."/>
            <person name="Vieira F.G."/>
            <person name="Vilella A.J."/>
            <person name="Villasante A."/>
            <person name="Walenz B."/>
            <person name="Wang J."/>
            <person name="Wasserman M."/>
            <person name="Watts T."/>
            <person name="Wilson D."/>
            <person name="Wilson R.K."/>
            <person name="Wing R.A."/>
            <person name="Wolfner M.F."/>
            <person name="Wong A."/>
            <person name="Wong G.K."/>
            <person name="Wu C.I."/>
            <person name="Wu G."/>
            <person name="Yamamoto D."/>
            <person name="Yang H.P."/>
            <person name="Yang S.P."/>
            <person name="Yorke J.A."/>
            <person name="Yoshida K."/>
            <person name="Zdobnov E."/>
            <person name="Zhang P."/>
            <person name="Zhang Y."/>
            <person name="Zimin A.V."/>
            <person name="Baldwin J."/>
            <person name="Abdouelleil A."/>
            <person name="Abdulkadir J."/>
            <person name="Abebe A."/>
            <person name="Abera B."/>
            <person name="Abreu J."/>
            <person name="Acer S.C."/>
            <person name="Aftuck L."/>
            <person name="Alexander A."/>
            <person name="An P."/>
            <person name="Anderson E."/>
            <person name="Anderson S."/>
            <person name="Arachi H."/>
            <person name="Azer M."/>
            <person name="Bachantsang P."/>
            <person name="Barry A."/>
            <person name="Bayul T."/>
            <person name="Berlin A."/>
            <person name="Bessette D."/>
            <person name="Bloom T."/>
            <person name="Blye J."/>
            <person name="Boguslavskiy L."/>
            <person name="Bonnet C."/>
            <person name="Boukhgalter B."/>
            <person name="Bourzgui I."/>
            <person name="Brown A."/>
            <person name="Cahill P."/>
            <person name="Channer S."/>
            <person name="Cheshatsang Y."/>
            <person name="Chuda L."/>
            <person name="Citroen M."/>
            <person name="Collymore A."/>
            <person name="Cooke P."/>
            <person name="Costello M."/>
            <person name="D'Aco K."/>
            <person name="Daza R."/>
            <person name="De Haan G."/>
            <person name="DeGray S."/>
            <person name="DeMaso C."/>
            <person name="Dhargay N."/>
            <person name="Dooley K."/>
            <person name="Dooley E."/>
            <person name="Doricent M."/>
            <person name="Dorje P."/>
            <person name="Dorjee K."/>
            <person name="Dupes A."/>
            <person name="Elong R."/>
            <person name="Falk J."/>
            <person name="Farina A."/>
            <person name="Faro S."/>
            <person name="Ferguson D."/>
            <person name="Fisher S."/>
            <person name="Foley C.D."/>
            <person name="Franke A."/>
            <person name="Friedrich D."/>
            <person name="Gadbois L."/>
            <person name="Gearin G."/>
            <person name="Gearin C.R."/>
            <person name="Giannoukos G."/>
            <person name="Goode T."/>
            <person name="Graham J."/>
            <person name="Grandbois E."/>
            <person name="Grewal S."/>
            <person name="Gyaltsen K."/>
            <person name="Hafez N."/>
            <person name="Hagos B."/>
            <person name="Hall J."/>
            <person name="Henson C."/>
            <person name="Hollinger A."/>
            <person name="Honan T."/>
            <person name="Huard M.D."/>
            <person name="Hughes L."/>
            <person name="Hurhula B."/>
            <person name="Husby M.E."/>
            <person name="Kamat A."/>
            <person name="Kanga B."/>
            <person name="Kashin S."/>
            <person name="Khazanovich D."/>
            <person name="Kisner P."/>
            <person name="Lance K."/>
            <person name="Lara M."/>
            <person name="Lee W."/>
            <person name="Lennon N."/>
            <person name="Letendre F."/>
            <person name="LeVine R."/>
            <person name="Lipovsky A."/>
            <person name="Liu X."/>
            <person name="Liu J."/>
            <person name="Liu S."/>
            <person name="Lokyitsang T."/>
            <person name="Lokyitsang Y."/>
            <person name="Lubonja R."/>
            <person name="Lui A."/>
            <person name="MacDonald P."/>
            <person name="Magnisalis V."/>
            <person name="Maru K."/>
            <person name="Matthews C."/>
            <person name="McCusker W."/>
            <person name="McDonough S."/>
            <person name="Mehta T."/>
            <person name="Meldrim J."/>
            <person name="Meneus L."/>
            <person name="Mihai O."/>
            <person name="Mihalev A."/>
            <person name="Mihova T."/>
            <person name="Mittelman R."/>
            <person name="Mlenga V."/>
            <person name="Montmayeur A."/>
            <person name="Mulrain L."/>
            <person name="Navidi A."/>
            <person name="Naylor J."/>
            <person name="Negash T."/>
            <person name="Nguyen T."/>
            <person name="Nguyen N."/>
            <person name="Nicol R."/>
            <person name="Norbu C."/>
            <person name="Norbu N."/>
            <person name="Novod N."/>
            <person name="O'Neill B."/>
            <person name="Osman S."/>
            <person name="Markiewicz E."/>
            <person name="Oyono O.L."/>
            <person name="Patti C."/>
            <person name="Phunkhang P."/>
            <person name="Pierre F."/>
            <person name="Priest M."/>
            <person name="Raghuraman S."/>
            <person name="Rege F."/>
            <person name="Reyes R."/>
            <person name="Rise C."/>
            <person name="Rogov P."/>
            <person name="Ross K."/>
            <person name="Ryan E."/>
            <person name="Settipalli S."/>
            <person name="Shea T."/>
            <person name="Sherpa N."/>
            <person name="Shi L."/>
            <person name="Shih D."/>
            <person name="Sparrow T."/>
            <person name="Spaulding J."/>
            <person name="Stalker J."/>
            <person name="Stange-Thomann N."/>
            <person name="Stavropoulos S."/>
            <person name="Stone C."/>
            <person name="Strader C."/>
            <person name="Tesfaye S."/>
            <person name="Thomson T."/>
            <person name="Thoulutsang Y."/>
            <person name="Thoulutsang D."/>
            <person name="Topham K."/>
            <person name="Topping I."/>
            <person name="Tsamla T."/>
            <person name="Vassiliev H."/>
            <person name="Vo A."/>
            <person name="Wangchuk T."/>
            <person name="Wangdi T."/>
            <person name="Weiand M."/>
            <person name="Wilkinson J."/>
            <person name="Wilson A."/>
            <person name="Yadav S."/>
            <person name="Young G."/>
            <person name="Yu Q."/>
            <person name="Zembek L."/>
            <person name="Zhong D."/>
            <person name="Zimmer A."/>
            <person name="Zwirko Z."/>
            <person name="Jaffe D.B."/>
            <person name="Alvarez P."/>
            <person name="Brockman W."/>
            <person name="Butler J."/>
            <person name="Chin C."/>
            <person name="Gnerre S."/>
            <person name="Grabherr M."/>
            <person name="Kleber M."/>
            <person name="Mauceli E."/>
            <person name="MacCallum I."/>
        </authorList>
    </citation>
    <scope>NUCLEOTIDE SEQUENCE [LARGE SCALE GENOMIC DNA]</scope>
    <source>
        <strain evidence="10">Tucson 14030-0811.24</strain>
    </source>
</reference>
<evidence type="ECO:0000256" key="3">
    <source>
        <dbReference type="ARBA" id="ARBA00022448"/>
    </source>
</evidence>
<keyword evidence="3" id="KW-0813">Transport</keyword>
<dbReference type="InParanoid" id="B4MY04"/>
<dbReference type="PANTHER" id="PTHR10527">
    <property type="entry name" value="IMPORTIN BETA"/>
    <property type="match status" value="1"/>
</dbReference>
<dbReference type="Pfam" id="PF03810">
    <property type="entry name" value="IBN_N"/>
    <property type="match status" value="1"/>
</dbReference>
<keyword evidence="4" id="KW-0963">Cytoplasm</keyword>
<dbReference type="PhylomeDB" id="B4MY04"/>
<evidence type="ECO:0000256" key="4">
    <source>
        <dbReference type="ARBA" id="ARBA00022490"/>
    </source>
</evidence>
<dbReference type="Pfam" id="PF25780">
    <property type="entry name" value="TPR_IPO5"/>
    <property type="match status" value="1"/>
</dbReference>
<dbReference type="eggNOG" id="KOG2171">
    <property type="taxonomic scope" value="Eukaryota"/>
</dbReference>
<dbReference type="InterPro" id="IPR001494">
    <property type="entry name" value="Importin-beta_N"/>
</dbReference>
<dbReference type="PROSITE" id="PS50166">
    <property type="entry name" value="IMPORTIN_B_NT"/>
    <property type="match status" value="1"/>
</dbReference>
<dbReference type="GO" id="GO:0031267">
    <property type="term" value="F:small GTPase binding"/>
    <property type="evidence" value="ECO:0007669"/>
    <property type="project" value="InterPro"/>
</dbReference>
<keyword evidence="7" id="KW-0539">Nucleus</keyword>
<dbReference type="SMART" id="SM00913">
    <property type="entry name" value="IBN_N"/>
    <property type="match status" value="1"/>
</dbReference>
<sequence length="1086" mass="121771">MAQQLDQIIEGLLCSDNNRIQLATAELAKAYEDPETLWTLCQIIVSPRDTQVRQLCAVLLNKRIMKLRHWQMVPQQQQEAIKQAIMEALILEKEKAVKNSIAQCVGSVIRHDSSTKDVWLGQVLKFIYERCSLPDAKESELGSSTFATLTDSAPDQFVNHMDSICEMFASVLVNAETRGDLASPTVSNMIVGMSNLMPFVSGHTTAEQTVLKVMPLLIKAVSAFVVKGNADDFSVVFDIFDCMAEYVPKLFNNNIKPLMEFCLTTANNKQIEDAIRIQVVILIGRIVRLKKKDIAKQKLLEPILQVIFEMMCCETDSDEAEELSTDGNCPVTAATQTLDLLALNMSPEKLIPPLLQLLEPALQNADPYRRRAAFLCMAVIAEGCAETICSKYLEIMLNIIKSGIADQAPVVRNAAFFTLGQFSEHLQPEISKFAPQILPVLFDFLHQLVVELKMGQPEPKHLERMFYALETYCENLEDNIVPHLPLLMDRLFETLDNNNSPRLRELALSAVASTATAAKEHMMPYFPRIVTILQAYLVKECAEEANSLRIQAIDTLAAITREVGKENFIPLANDTMAYCLMMLSEGPDDPDFRRSIYNLMGALSKVVNESMANVFPKIMDRVIESVISSEDILPIVQDSAARSLYLEGEENGFDREIDLDNTDDEDDDDELDGFTVENDFVIEKEEAILALKEFATNTGSAFAPYLQSAFENVYKVINHPQDAIRKAAVETICEFVAALHRLGDTDGVRRASEIAMPKFAQIIRKDEERTVVIHLLEVMTDLFKEIKTAAVPSQEISELIFNCIKDVLNAKMACQFNEPSEAGDEEDPEDSEYDEMLIENAGNLFPMFGLAIQPEQFSLYFGRIFNIFTNKLNKAKRNDSADQRAFVYGVLADSFKSLGSCVVTYFDILCPLFIAGATDKDAKARQNCYFGLGELVLFAEEKSFETYPVILQTLSNAISKEPNPSAMDNICGAVARLLVLNHEAVPIAQVLPVFLGHLPLREDTEENDMILKAFRALYMKAQPNIVDFIEQMLAIVIDVLYKKQMPDKESTASAIEFVKEIRQQYPNKFNNVTNSNQDVYAFVNSL</sequence>
<keyword evidence="6" id="KW-0653">Protein transport</keyword>
<dbReference type="KEGG" id="dwi:6643191"/>
<keyword evidence="10" id="KW-1185">Reference proteome</keyword>
<dbReference type="InterPro" id="IPR057672">
    <property type="entry name" value="TPR_IPO4/5"/>
</dbReference>
<dbReference type="OrthoDB" id="7862313at2759"/>
<dbReference type="GO" id="GO:0005737">
    <property type="term" value="C:cytoplasm"/>
    <property type="evidence" value="ECO:0007669"/>
    <property type="project" value="UniProtKB-SubCell"/>
</dbReference>
<dbReference type="InterPro" id="IPR016024">
    <property type="entry name" value="ARM-type_fold"/>
</dbReference>
<dbReference type="AlphaFoldDB" id="B4MY04"/>
<evidence type="ECO:0000256" key="6">
    <source>
        <dbReference type="ARBA" id="ARBA00022927"/>
    </source>
</evidence>
<dbReference type="SUPFAM" id="SSF48371">
    <property type="entry name" value="ARM repeat"/>
    <property type="match status" value="2"/>
</dbReference>
<dbReference type="OMA" id="ANACGCV"/>
<dbReference type="HOGENOM" id="CLU_003794_1_0_1"/>
<accession>B4MY04</accession>
<dbReference type="STRING" id="7260.B4MY04"/>
<dbReference type="GO" id="GO:0006606">
    <property type="term" value="P:protein import into nucleus"/>
    <property type="evidence" value="ECO:0007669"/>
    <property type="project" value="InterPro"/>
</dbReference>
<evidence type="ECO:0000259" key="8">
    <source>
        <dbReference type="PROSITE" id="PS50166"/>
    </source>
</evidence>
<gene>
    <name evidence="9" type="primary">Dwil\GK11274</name>
    <name evidence="9" type="ORF">Dwil_GK11274</name>
</gene>
<evidence type="ECO:0000256" key="2">
    <source>
        <dbReference type="ARBA" id="ARBA00004496"/>
    </source>
</evidence>
<feature type="domain" description="Importin N-terminal" evidence="8">
    <location>
        <begin position="23"/>
        <end position="91"/>
    </location>
</feature>
<proteinExistence type="predicted"/>
<evidence type="ECO:0000313" key="10">
    <source>
        <dbReference type="Proteomes" id="UP000007798"/>
    </source>
</evidence>
<protein>
    <recommendedName>
        <fullName evidence="8">Importin N-terminal domain-containing protein</fullName>
    </recommendedName>
</protein>
<organism evidence="9 10">
    <name type="scientific">Drosophila willistoni</name>
    <name type="common">Fruit fly</name>
    <dbReference type="NCBI Taxonomy" id="7260"/>
    <lineage>
        <taxon>Eukaryota</taxon>
        <taxon>Metazoa</taxon>
        <taxon>Ecdysozoa</taxon>
        <taxon>Arthropoda</taxon>
        <taxon>Hexapoda</taxon>
        <taxon>Insecta</taxon>
        <taxon>Pterygota</taxon>
        <taxon>Neoptera</taxon>
        <taxon>Endopterygota</taxon>
        <taxon>Diptera</taxon>
        <taxon>Brachycera</taxon>
        <taxon>Muscomorpha</taxon>
        <taxon>Ephydroidea</taxon>
        <taxon>Drosophilidae</taxon>
        <taxon>Drosophila</taxon>
        <taxon>Sophophora</taxon>
    </lineage>
</organism>
<dbReference type="FunCoup" id="B4MY04">
    <property type="interactions" value="1537"/>
</dbReference>
<evidence type="ECO:0000313" key="9">
    <source>
        <dbReference type="EMBL" id="EDW76993.1"/>
    </source>
</evidence>
<evidence type="ECO:0000256" key="5">
    <source>
        <dbReference type="ARBA" id="ARBA00022737"/>
    </source>
</evidence>
<dbReference type="Gene3D" id="1.25.10.10">
    <property type="entry name" value="Leucine-rich Repeat Variant"/>
    <property type="match status" value="1"/>
</dbReference>
<name>B4MY04_DROWI</name>
<dbReference type="EMBL" id="CH963876">
    <property type="protein sequence ID" value="EDW76993.1"/>
    <property type="molecule type" value="Genomic_DNA"/>
</dbReference>
<dbReference type="SMR" id="B4MY04"/>